<dbReference type="Gramene" id="KFK26703">
    <property type="protein sequence ID" value="KFK26703"/>
    <property type="gene ID" value="AALP_AA8G282500"/>
</dbReference>
<evidence type="ECO:0000313" key="1">
    <source>
        <dbReference type="EMBL" id="KFK26703.1"/>
    </source>
</evidence>
<reference evidence="2" key="1">
    <citation type="journal article" date="2015" name="Nat. Plants">
        <title>Genome expansion of Arabis alpina linked with retrotransposition and reduced symmetric DNA methylation.</title>
        <authorList>
            <person name="Willing E.M."/>
            <person name="Rawat V."/>
            <person name="Mandakova T."/>
            <person name="Maumus F."/>
            <person name="James G.V."/>
            <person name="Nordstroem K.J."/>
            <person name="Becker C."/>
            <person name="Warthmann N."/>
            <person name="Chica C."/>
            <person name="Szarzynska B."/>
            <person name="Zytnicki M."/>
            <person name="Albani M.C."/>
            <person name="Kiefer C."/>
            <person name="Bergonzi S."/>
            <person name="Castaings L."/>
            <person name="Mateos J.L."/>
            <person name="Berns M.C."/>
            <person name="Bujdoso N."/>
            <person name="Piofczyk T."/>
            <person name="de Lorenzo L."/>
            <person name="Barrero-Sicilia C."/>
            <person name="Mateos I."/>
            <person name="Piednoel M."/>
            <person name="Hagmann J."/>
            <person name="Chen-Min-Tao R."/>
            <person name="Iglesias-Fernandez R."/>
            <person name="Schuster S.C."/>
            <person name="Alonso-Blanco C."/>
            <person name="Roudier F."/>
            <person name="Carbonero P."/>
            <person name="Paz-Ares J."/>
            <person name="Davis S.J."/>
            <person name="Pecinka A."/>
            <person name="Quesneville H."/>
            <person name="Colot V."/>
            <person name="Lysak M.A."/>
            <person name="Weigel D."/>
            <person name="Coupland G."/>
            <person name="Schneeberger K."/>
        </authorList>
    </citation>
    <scope>NUCLEOTIDE SEQUENCE [LARGE SCALE GENOMIC DNA]</scope>
    <source>
        <strain evidence="2">cv. Pajares</strain>
    </source>
</reference>
<keyword evidence="2" id="KW-1185">Reference proteome</keyword>
<dbReference type="AlphaFoldDB" id="A0A087GA01"/>
<name>A0A087GA01_ARAAL</name>
<dbReference type="Proteomes" id="UP000029120">
    <property type="component" value="Chromosome 8"/>
</dbReference>
<protein>
    <submittedName>
        <fullName evidence="1">Uncharacterized protein</fullName>
    </submittedName>
</protein>
<gene>
    <name evidence="1" type="ordered locus">AALP_Aa8g282500</name>
</gene>
<organism evidence="1 2">
    <name type="scientific">Arabis alpina</name>
    <name type="common">Alpine rock-cress</name>
    <dbReference type="NCBI Taxonomy" id="50452"/>
    <lineage>
        <taxon>Eukaryota</taxon>
        <taxon>Viridiplantae</taxon>
        <taxon>Streptophyta</taxon>
        <taxon>Embryophyta</taxon>
        <taxon>Tracheophyta</taxon>
        <taxon>Spermatophyta</taxon>
        <taxon>Magnoliopsida</taxon>
        <taxon>eudicotyledons</taxon>
        <taxon>Gunneridae</taxon>
        <taxon>Pentapetalae</taxon>
        <taxon>rosids</taxon>
        <taxon>malvids</taxon>
        <taxon>Brassicales</taxon>
        <taxon>Brassicaceae</taxon>
        <taxon>Arabideae</taxon>
        <taxon>Arabis</taxon>
    </lineage>
</organism>
<evidence type="ECO:0000313" key="2">
    <source>
        <dbReference type="Proteomes" id="UP000029120"/>
    </source>
</evidence>
<proteinExistence type="predicted"/>
<sequence>MFFSSSSIGSRVINMVILDPVKWSRYKYGRRKQKGSWYKIS</sequence>
<dbReference type="EMBL" id="CM002876">
    <property type="protein sequence ID" value="KFK26703.1"/>
    <property type="molecule type" value="Genomic_DNA"/>
</dbReference>
<accession>A0A087GA01</accession>